<evidence type="ECO:0000313" key="3">
    <source>
        <dbReference type="Proteomes" id="UP000658258"/>
    </source>
</evidence>
<evidence type="ECO:0000313" key="2">
    <source>
        <dbReference type="EMBL" id="GHE71149.1"/>
    </source>
</evidence>
<dbReference type="Gene3D" id="3.40.710.10">
    <property type="entry name" value="DD-peptidase/beta-lactamase superfamily"/>
    <property type="match status" value="1"/>
</dbReference>
<dbReference type="EMBL" id="BNAG01000004">
    <property type="protein sequence ID" value="GHE71149.1"/>
    <property type="molecule type" value="Genomic_DNA"/>
</dbReference>
<dbReference type="PANTHER" id="PTHR46825:SF7">
    <property type="entry name" value="D-ALANYL-D-ALANINE CARBOXYPEPTIDASE"/>
    <property type="match status" value="1"/>
</dbReference>
<dbReference type="SUPFAM" id="SSF56601">
    <property type="entry name" value="beta-lactamase/transpeptidase-like"/>
    <property type="match status" value="1"/>
</dbReference>
<accession>A0ABQ3I850</accession>
<organism evidence="2 3">
    <name type="scientific">Roseivirga thermotolerans</name>
    <dbReference type="NCBI Taxonomy" id="1758176"/>
    <lineage>
        <taxon>Bacteria</taxon>
        <taxon>Pseudomonadati</taxon>
        <taxon>Bacteroidota</taxon>
        <taxon>Cytophagia</taxon>
        <taxon>Cytophagales</taxon>
        <taxon>Roseivirgaceae</taxon>
        <taxon>Roseivirga</taxon>
    </lineage>
</organism>
<comment type="caution">
    <text evidence="2">The sequence shown here is derived from an EMBL/GenBank/DDBJ whole genome shotgun (WGS) entry which is preliminary data.</text>
</comment>
<keyword evidence="2" id="KW-0121">Carboxypeptidase</keyword>
<name>A0ABQ3I850_9BACT</name>
<proteinExistence type="predicted"/>
<dbReference type="Proteomes" id="UP000658258">
    <property type="component" value="Unassembled WGS sequence"/>
</dbReference>
<keyword evidence="2" id="KW-0378">Hydrolase</keyword>
<dbReference type="Pfam" id="PF00144">
    <property type="entry name" value="Beta-lactamase"/>
    <property type="match status" value="1"/>
</dbReference>
<protein>
    <submittedName>
        <fullName evidence="2">D-Ala-D-Ala carboxypeptidase</fullName>
    </submittedName>
</protein>
<feature type="domain" description="Beta-lactamase-related" evidence="1">
    <location>
        <begin position="28"/>
        <end position="324"/>
    </location>
</feature>
<dbReference type="InterPro" id="IPR001466">
    <property type="entry name" value="Beta-lactam-related"/>
</dbReference>
<keyword evidence="3" id="KW-1185">Reference proteome</keyword>
<dbReference type="PANTHER" id="PTHR46825">
    <property type="entry name" value="D-ALANYL-D-ALANINE-CARBOXYPEPTIDASE/ENDOPEPTIDASE AMPH"/>
    <property type="match status" value="1"/>
</dbReference>
<gene>
    <name evidence="2" type="ORF">GCM10011340_28810</name>
</gene>
<sequence length="437" mass="48411">MMALLVCTTGLGQTNKKESIDRFLELLHENQQNMGVVAIYTNGKEEYSKAAGWINAENKKPLAGDTRFRIGSISKMFTAVLVFQSIEAGQLSLDTKLSKFYPGIKNADRITISHMLHHKSGIPNFTSSPVYREKMYKGMTEKEVIALIESLPVELEPNAQTSYSNSNYYLLSRILEKVTGESFARLLDKKISQPLKLTATSYGKKINEAGNEAHSYSFDVASGSWKRMEETEMGIPQGAGAVVSNTRDLATFIQALFEGKLISTKSLNDMKAIDQGLGRGMMVFPFYDRVAYGHNGSIDGFESSLAYFPEEKTALVILSNAVGEYGFNNVALGVLSYWFDKPFELPSFSDKPVELSSEQLKAFEGTFANSNLGMKIKLWVQDGALMAQAEGQSGFPLAAFENDTFKFSAAGIVIKFHENRDKFTLLQGGGEFIFEKQ</sequence>
<dbReference type="InterPro" id="IPR012338">
    <property type="entry name" value="Beta-lactam/transpept-like"/>
</dbReference>
<evidence type="ECO:0000259" key="1">
    <source>
        <dbReference type="Pfam" id="PF00144"/>
    </source>
</evidence>
<keyword evidence="2" id="KW-0645">Protease</keyword>
<reference evidence="3" key="1">
    <citation type="journal article" date="2019" name="Int. J. Syst. Evol. Microbiol.">
        <title>The Global Catalogue of Microorganisms (GCM) 10K type strain sequencing project: providing services to taxonomists for standard genome sequencing and annotation.</title>
        <authorList>
            <consortium name="The Broad Institute Genomics Platform"/>
            <consortium name="The Broad Institute Genome Sequencing Center for Infectious Disease"/>
            <person name="Wu L."/>
            <person name="Ma J."/>
        </authorList>
    </citation>
    <scope>NUCLEOTIDE SEQUENCE [LARGE SCALE GENOMIC DNA]</scope>
    <source>
        <strain evidence="3">CGMCC 1.15111</strain>
    </source>
</reference>
<dbReference type="GO" id="GO:0004180">
    <property type="term" value="F:carboxypeptidase activity"/>
    <property type="evidence" value="ECO:0007669"/>
    <property type="project" value="UniProtKB-KW"/>
</dbReference>
<dbReference type="InterPro" id="IPR050491">
    <property type="entry name" value="AmpC-like"/>
</dbReference>